<feature type="binding site" evidence="7">
    <location>
        <position position="42"/>
    </location>
    <ligand>
        <name>Mg(2+)</name>
        <dbReference type="ChEBI" id="CHEBI:18420"/>
    </ligand>
</feature>
<evidence type="ECO:0000313" key="10">
    <source>
        <dbReference type="Proteomes" id="UP001597502"/>
    </source>
</evidence>
<keyword evidence="5 7" id="KW-0460">Magnesium</keyword>
<dbReference type="InterPro" id="IPR002637">
    <property type="entry name" value="RdgB/HAM1"/>
</dbReference>
<feature type="binding site" evidence="7">
    <location>
        <position position="177"/>
    </location>
    <ligand>
        <name>substrate</name>
    </ligand>
</feature>
<evidence type="ECO:0000256" key="8">
    <source>
        <dbReference type="RuleBase" id="RU003781"/>
    </source>
</evidence>
<dbReference type="InterPro" id="IPR020922">
    <property type="entry name" value="dITP/XTP_pyrophosphatase"/>
</dbReference>
<dbReference type="CDD" id="cd00515">
    <property type="entry name" value="HAM1"/>
    <property type="match status" value="1"/>
</dbReference>
<evidence type="ECO:0000313" key="9">
    <source>
        <dbReference type="EMBL" id="MFD2759580.1"/>
    </source>
</evidence>
<dbReference type="NCBIfam" id="TIGR00042">
    <property type="entry name" value="RdgB/HAM1 family non-canonical purine NTP pyrophosphatase"/>
    <property type="match status" value="1"/>
</dbReference>
<keyword evidence="4 7" id="KW-0378">Hydrolase</keyword>
<sequence length="199" mass="21694">MKEIIIATKNAGKAKEFKSFFSAYHIEAISLSELDKDIDDIEETGTTFEENAAIKAQSIAGMMRCPVLADDSGLMIDALNGRPGVYSARYAGEQKDDQANIDKVLYELKGVGASERTARFVCVLAVAIPGEPAIFKKGSCEGTIAFSEAGENGFGYDPIFIPNGYNKTMAQLSSAEKNKISHRKNAIVQLEDWVKNQNK</sequence>
<feature type="binding site" evidence="7">
    <location>
        <begin position="154"/>
        <end position="157"/>
    </location>
    <ligand>
        <name>substrate</name>
    </ligand>
</feature>
<dbReference type="SUPFAM" id="SSF52972">
    <property type="entry name" value="ITPase-like"/>
    <property type="match status" value="1"/>
</dbReference>
<dbReference type="HAMAP" id="MF_01405">
    <property type="entry name" value="Non_canon_purine_NTPase"/>
    <property type="match status" value="1"/>
</dbReference>
<evidence type="ECO:0000256" key="6">
    <source>
        <dbReference type="ARBA" id="ARBA00023080"/>
    </source>
</evidence>
<comment type="catalytic activity">
    <reaction evidence="7">
        <text>ITP + H2O = IMP + diphosphate + H(+)</text>
        <dbReference type="Rhea" id="RHEA:29399"/>
        <dbReference type="ChEBI" id="CHEBI:15377"/>
        <dbReference type="ChEBI" id="CHEBI:15378"/>
        <dbReference type="ChEBI" id="CHEBI:33019"/>
        <dbReference type="ChEBI" id="CHEBI:58053"/>
        <dbReference type="ChEBI" id="CHEBI:61402"/>
        <dbReference type="EC" id="3.6.1.66"/>
    </reaction>
</comment>
<dbReference type="Pfam" id="PF01725">
    <property type="entry name" value="Ham1p_like"/>
    <property type="match status" value="1"/>
</dbReference>
<feature type="binding site" evidence="7">
    <location>
        <position position="71"/>
    </location>
    <ligand>
        <name>Mg(2+)</name>
        <dbReference type="ChEBI" id="CHEBI:18420"/>
    </ligand>
</feature>
<dbReference type="PANTHER" id="PTHR11067:SF9">
    <property type="entry name" value="INOSINE TRIPHOSPHATE PYROPHOSPHATASE"/>
    <property type="match status" value="1"/>
</dbReference>
<evidence type="ECO:0000256" key="3">
    <source>
        <dbReference type="ARBA" id="ARBA00022741"/>
    </source>
</evidence>
<feature type="binding site" evidence="7">
    <location>
        <begin position="182"/>
        <end position="183"/>
    </location>
    <ligand>
        <name>substrate</name>
    </ligand>
</feature>
<comment type="catalytic activity">
    <reaction evidence="7">
        <text>XTP + H2O = XMP + diphosphate + H(+)</text>
        <dbReference type="Rhea" id="RHEA:28610"/>
        <dbReference type="ChEBI" id="CHEBI:15377"/>
        <dbReference type="ChEBI" id="CHEBI:15378"/>
        <dbReference type="ChEBI" id="CHEBI:33019"/>
        <dbReference type="ChEBI" id="CHEBI:57464"/>
        <dbReference type="ChEBI" id="CHEBI:61314"/>
        <dbReference type="EC" id="3.6.1.66"/>
    </reaction>
</comment>
<dbReference type="GO" id="GO:0036220">
    <property type="term" value="F:ITP diphosphatase activity"/>
    <property type="evidence" value="ECO:0007669"/>
    <property type="project" value="UniProtKB-EC"/>
</dbReference>
<comment type="subunit">
    <text evidence="7">Homodimer.</text>
</comment>
<dbReference type="Gene3D" id="3.90.950.10">
    <property type="match status" value="1"/>
</dbReference>
<reference evidence="10" key="1">
    <citation type="journal article" date="2019" name="Int. J. Syst. Evol. Microbiol.">
        <title>The Global Catalogue of Microorganisms (GCM) 10K type strain sequencing project: providing services to taxonomists for standard genome sequencing and annotation.</title>
        <authorList>
            <consortium name="The Broad Institute Genomics Platform"/>
            <consortium name="The Broad Institute Genome Sequencing Center for Infectious Disease"/>
            <person name="Wu L."/>
            <person name="Ma J."/>
        </authorList>
    </citation>
    <scope>NUCLEOTIDE SEQUENCE [LARGE SCALE GENOMIC DNA]</scope>
    <source>
        <strain evidence="10">TISTR 1535</strain>
    </source>
</reference>
<dbReference type="PANTHER" id="PTHR11067">
    <property type="entry name" value="INOSINE TRIPHOSPHATE PYROPHOSPHATASE/HAM1 PROTEIN"/>
    <property type="match status" value="1"/>
</dbReference>
<protein>
    <recommendedName>
        <fullName evidence="7">dITP/XTP pyrophosphatase</fullName>
        <ecNumber evidence="7">3.6.1.66</ecNumber>
    </recommendedName>
    <alternativeName>
        <fullName evidence="7">Non-canonical purine NTP pyrophosphatase</fullName>
    </alternativeName>
    <alternativeName>
        <fullName evidence="7">Non-standard purine NTP pyrophosphatase</fullName>
    </alternativeName>
    <alternativeName>
        <fullName evidence="7">Nucleoside-triphosphate diphosphatase</fullName>
    </alternativeName>
    <alternativeName>
        <fullName evidence="7">Nucleoside-triphosphate pyrophosphatase</fullName>
        <shortName evidence="7">NTPase</shortName>
    </alternativeName>
</protein>
<dbReference type="NCBIfam" id="NF011397">
    <property type="entry name" value="PRK14822.1"/>
    <property type="match status" value="1"/>
</dbReference>
<name>A0ABW5V4Q6_9BACI</name>
<evidence type="ECO:0000256" key="5">
    <source>
        <dbReference type="ARBA" id="ARBA00022842"/>
    </source>
</evidence>
<gene>
    <name evidence="9" type="ORF">ACFSUO_01085</name>
</gene>
<feature type="binding site" evidence="7">
    <location>
        <begin position="8"/>
        <end position="13"/>
    </location>
    <ligand>
        <name>substrate</name>
    </ligand>
</feature>
<dbReference type="InterPro" id="IPR029001">
    <property type="entry name" value="ITPase-like_fam"/>
</dbReference>
<feature type="binding site" evidence="7">
    <location>
        <position position="72"/>
    </location>
    <ligand>
        <name>substrate</name>
    </ligand>
</feature>
<comment type="caution">
    <text evidence="9">The sequence shown here is derived from an EMBL/GenBank/DDBJ whole genome shotgun (WGS) entry which is preliminary data.</text>
</comment>
<dbReference type="Proteomes" id="UP001597502">
    <property type="component" value="Unassembled WGS sequence"/>
</dbReference>
<comment type="catalytic activity">
    <reaction evidence="7">
        <text>dITP + H2O = dIMP + diphosphate + H(+)</text>
        <dbReference type="Rhea" id="RHEA:28342"/>
        <dbReference type="ChEBI" id="CHEBI:15377"/>
        <dbReference type="ChEBI" id="CHEBI:15378"/>
        <dbReference type="ChEBI" id="CHEBI:33019"/>
        <dbReference type="ChEBI" id="CHEBI:61194"/>
        <dbReference type="ChEBI" id="CHEBI:61382"/>
        <dbReference type="EC" id="3.6.1.66"/>
    </reaction>
</comment>
<proteinExistence type="inferred from homology"/>
<comment type="function">
    <text evidence="7">Pyrophosphatase that catalyzes the hydrolysis of nucleoside triphosphates to their monophosphate derivatives, with a high preference for the non-canonical purine nucleotides XTP (xanthosine triphosphate), dITP (deoxyinosine triphosphate) and ITP. Seems to function as a house-cleaning enzyme that removes non-canonical purine nucleotides from the nucleotide pool, thus preventing their incorporation into DNA/RNA and avoiding chromosomal lesions.</text>
</comment>
<dbReference type="EC" id="3.6.1.66" evidence="7"/>
<keyword evidence="2 7" id="KW-0479">Metal-binding</keyword>
<evidence type="ECO:0000256" key="2">
    <source>
        <dbReference type="ARBA" id="ARBA00022723"/>
    </source>
</evidence>
<comment type="cofactor">
    <cofactor evidence="7">
        <name>Mg(2+)</name>
        <dbReference type="ChEBI" id="CHEBI:18420"/>
    </cofactor>
    <text evidence="7">Binds 1 Mg(2+) ion per subunit.</text>
</comment>
<dbReference type="RefSeq" id="WP_382390192.1">
    <property type="nucleotide sequence ID" value="NZ_JBHUNA010000001.1"/>
</dbReference>
<evidence type="ECO:0000256" key="4">
    <source>
        <dbReference type="ARBA" id="ARBA00022801"/>
    </source>
</evidence>
<keyword evidence="10" id="KW-1185">Reference proteome</keyword>
<comment type="similarity">
    <text evidence="1 7 8">Belongs to the HAM1 NTPase family.</text>
</comment>
<keyword evidence="3 7" id="KW-0547">Nucleotide-binding</keyword>
<evidence type="ECO:0000256" key="7">
    <source>
        <dbReference type="HAMAP-Rule" id="MF_01405"/>
    </source>
</evidence>
<evidence type="ECO:0000256" key="1">
    <source>
        <dbReference type="ARBA" id="ARBA00008023"/>
    </source>
</evidence>
<organism evidence="9 10">
    <name type="scientific">Lentibacillus juripiscarius</name>
    <dbReference type="NCBI Taxonomy" id="257446"/>
    <lineage>
        <taxon>Bacteria</taxon>
        <taxon>Bacillati</taxon>
        <taxon>Bacillota</taxon>
        <taxon>Bacilli</taxon>
        <taxon>Bacillales</taxon>
        <taxon>Bacillaceae</taxon>
        <taxon>Lentibacillus</taxon>
    </lineage>
</organism>
<feature type="active site" description="Proton acceptor" evidence="7">
    <location>
        <position position="71"/>
    </location>
</feature>
<keyword evidence="6 7" id="KW-0546">Nucleotide metabolism</keyword>
<accession>A0ABW5V4Q6</accession>
<dbReference type="EMBL" id="JBHUNA010000001">
    <property type="protein sequence ID" value="MFD2759580.1"/>
    <property type="molecule type" value="Genomic_DNA"/>
</dbReference>